<keyword evidence="2" id="KW-1185">Reference proteome</keyword>
<evidence type="ECO:0000313" key="2">
    <source>
        <dbReference type="Proteomes" id="UP001054821"/>
    </source>
</evidence>
<sequence>MATCDVQQGISRGVPSVQMVPMGIVHSLSAGIKHLVGVNNKKVNGIHEVRDILLKSPLELLKTHDLPSKEVAEKQGSNSLRGADSVLQVAVKRARESSALNESTNLWI</sequence>
<accession>A0AAD4WJD2</accession>
<name>A0AAD4WJD2_PRUDU</name>
<reference evidence="1 2" key="1">
    <citation type="journal article" date="2022" name="G3 (Bethesda)">
        <title>Whole-genome sequence and methylome profiling of the almond [Prunus dulcis (Mill.) D.A. Webb] cultivar 'Nonpareil'.</title>
        <authorList>
            <person name="D'Amico-Willman K.M."/>
            <person name="Ouma W.Z."/>
            <person name="Meulia T."/>
            <person name="Sideli G.M."/>
            <person name="Gradziel T.M."/>
            <person name="Fresnedo-Ramirez J."/>
        </authorList>
    </citation>
    <scope>NUCLEOTIDE SEQUENCE [LARGE SCALE GENOMIC DNA]</scope>
    <source>
        <strain evidence="1">Clone GOH B32 T37-40</strain>
    </source>
</reference>
<comment type="caution">
    <text evidence="1">The sequence shown here is derived from an EMBL/GenBank/DDBJ whole genome shotgun (WGS) entry which is preliminary data.</text>
</comment>
<evidence type="ECO:0000313" key="1">
    <source>
        <dbReference type="EMBL" id="KAI5343729.1"/>
    </source>
</evidence>
<proteinExistence type="predicted"/>
<dbReference type="AlphaFoldDB" id="A0AAD4WJD2"/>
<dbReference type="EMBL" id="JAJFAZ020000002">
    <property type="protein sequence ID" value="KAI5343729.1"/>
    <property type="molecule type" value="Genomic_DNA"/>
</dbReference>
<protein>
    <submittedName>
        <fullName evidence="1">Uncharacterized protein</fullName>
    </submittedName>
</protein>
<gene>
    <name evidence="1" type="ORF">L3X38_011605</name>
</gene>
<organism evidence="1 2">
    <name type="scientific">Prunus dulcis</name>
    <name type="common">Almond</name>
    <name type="synonym">Amygdalus dulcis</name>
    <dbReference type="NCBI Taxonomy" id="3755"/>
    <lineage>
        <taxon>Eukaryota</taxon>
        <taxon>Viridiplantae</taxon>
        <taxon>Streptophyta</taxon>
        <taxon>Embryophyta</taxon>
        <taxon>Tracheophyta</taxon>
        <taxon>Spermatophyta</taxon>
        <taxon>Magnoliopsida</taxon>
        <taxon>eudicotyledons</taxon>
        <taxon>Gunneridae</taxon>
        <taxon>Pentapetalae</taxon>
        <taxon>rosids</taxon>
        <taxon>fabids</taxon>
        <taxon>Rosales</taxon>
        <taxon>Rosaceae</taxon>
        <taxon>Amygdaloideae</taxon>
        <taxon>Amygdaleae</taxon>
        <taxon>Prunus</taxon>
    </lineage>
</organism>
<dbReference type="Proteomes" id="UP001054821">
    <property type="component" value="Chromosome 2"/>
</dbReference>